<feature type="transmembrane region" description="Helical" evidence="1">
    <location>
        <begin position="12"/>
        <end position="33"/>
    </location>
</feature>
<proteinExistence type="predicted"/>
<keyword evidence="1" id="KW-1133">Transmembrane helix</keyword>
<comment type="caution">
    <text evidence="2">The sequence shown here is derived from an EMBL/GenBank/DDBJ whole genome shotgun (WGS) entry which is preliminary data.</text>
</comment>
<sequence>MKEDAKRLVTGCAWSAVAGAVIWWIVGFSLFGWTLHSTAQQMATERAEQAVTAALTPFCVQRATSPSETKKLAAVVAVESSWEQMEAFTKTGWATFPGGTEPNREVAEACAALVLKTAAK</sequence>
<accession>A0A1G2T5E8</accession>
<gene>
    <name evidence="2" type="ORF">A2665_02685</name>
</gene>
<evidence type="ECO:0000313" key="3">
    <source>
        <dbReference type="Proteomes" id="UP000177746"/>
    </source>
</evidence>
<dbReference type="Proteomes" id="UP000177746">
    <property type="component" value="Unassembled WGS sequence"/>
</dbReference>
<dbReference type="AlphaFoldDB" id="A0A1G2T5E8"/>
<name>A0A1G2T5E8_9BACT</name>
<organism evidence="2 3">
    <name type="scientific">Candidatus Zambryskibacteria bacterium RIFCSPHIGHO2_01_FULL_46_30</name>
    <dbReference type="NCBI Taxonomy" id="1802739"/>
    <lineage>
        <taxon>Bacteria</taxon>
        <taxon>Candidatus Zambryskiibacteriota</taxon>
    </lineage>
</organism>
<dbReference type="EMBL" id="MHVI01000005">
    <property type="protein sequence ID" value="OHA92516.1"/>
    <property type="molecule type" value="Genomic_DNA"/>
</dbReference>
<keyword evidence="1" id="KW-0472">Membrane</keyword>
<protein>
    <submittedName>
        <fullName evidence="2">Uncharacterized protein</fullName>
    </submittedName>
</protein>
<reference evidence="2 3" key="1">
    <citation type="journal article" date="2016" name="Nat. Commun.">
        <title>Thousands of microbial genomes shed light on interconnected biogeochemical processes in an aquifer system.</title>
        <authorList>
            <person name="Anantharaman K."/>
            <person name="Brown C.T."/>
            <person name="Hug L.A."/>
            <person name="Sharon I."/>
            <person name="Castelle C.J."/>
            <person name="Probst A.J."/>
            <person name="Thomas B.C."/>
            <person name="Singh A."/>
            <person name="Wilkins M.J."/>
            <person name="Karaoz U."/>
            <person name="Brodie E.L."/>
            <person name="Williams K.H."/>
            <person name="Hubbard S.S."/>
            <person name="Banfield J.F."/>
        </authorList>
    </citation>
    <scope>NUCLEOTIDE SEQUENCE [LARGE SCALE GENOMIC DNA]</scope>
</reference>
<keyword evidence="1" id="KW-0812">Transmembrane</keyword>
<evidence type="ECO:0000313" key="2">
    <source>
        <dbReference type="EMBL" id="OHA92516.1"/>
    </source>
</evidence>
<evidence type="ECO:0000256" key="1">
    <source>
        <dbReference type="SAM" id="Phobius"/>
    </source>
</evidence>